<dbReference type="InterPro" id="IPR039384">
    <property type="entry name" value="HINT"/>
</dbReference>
<protein>
    <submittedName>
        <fullName evidence="5">HIT family protein</fullName>
    </submittedName>
</protein>
<dbReference type="GO" id="GO:0003824">
    <property type="term" value="F:catalytic activity"/>
    <property type="evidence" value="ECO:0007669"/>
    <property type="project" value="InterPro"/>
</dbReference>
<evidence type="ECO:0000313" key="5">
    <source>
        <dbReference type="EMBL" id="TLQ40186.1"/>
    </source>
</evidence>
<dbReference type="PRINTS" id="PR00332">
    <property type="entry name" value="HISTRIAD"/>
</dbReference>
<name>A0A5R9DUQ6_9LACT</name>
<dbReference type="SUPFAM" id="SSF54197">
    <property type="entry name" value="HIT-like"/>
    <property type="match status" value="1"/>
</dbReference>
<accession>A0A5R9DUQ6</accession>
<dbReference type="CDD" id="cd01277">
    <property type="entry name" value="HINT_subgroup"/>
    <property type="match status" value="1"/>
</dbReference>
<comment type="caution">
    <text evidence="5">The sequence shown here is derived from an EMBL/GenBank/DDBJ whole genome shotgun (WGS) entry which is preliminary data.</text>
</comment>
<reference evidence="5 6" key="1">
    <citation type="submission" date="2019-05" db="EMBL/GenBank/DDBJ databases">
        <title>The metagenome of a microbial culture collection derived from dairy environment covers the genomic content of the human microbiome.</title>
        <authorList>
            <person name="Roder T."/>
            <person name="Wuthrich D."/>
            <person name="Sattari Z."/>
            <person name="Von Ah U."/>
            <person name="Bar C."/>
            <person name="Ronchi F."/>
            <person name="Macpherson A.J."/>
            <person name="Ganal-Vonarburg S.C."/>
            <person name="Bruggmann R."/>
            <person name="Vergeres G."/>
        </authorList>
    </citation>
    <scope>NUCLEOTIDE SEQUENCE [LARGE SCALE GENOMIC DNA]</scope>
    <source>
        <strain evidence="5 6">FAM 24227</strain>
    </source>
</reference>
<gene>
    <name evidence="5" type="ORF">FEZ33_09095</name>
</gene>
<feature type="domain" description="HIT" evidence="4">
    <location>
        <begin position="5"/>
        <end position="113"/>
    </location>
</feature>
<evidence type="ECO:0000313" key="6">
    <source>
        <dbReference type="Proteomes" id="UP000306420"/>
    </source>
</evidence>
<evidence type="ECO:0000256" key="3">
    <source>
        <dbReference type="PROSITE-ProRule" id="PRU00464"/>
    </source>
</evidence>
<feature type="active site" description="Tele-AMP-histidine intermediate" evidence="1">
    <location>
        <position position="100"/>
    </location>
</feature>
<dbReference type="RefSeq" id="WP_138405070.1">
    <property type="nucleotide sequence ID" value="NZ_VBSP01000035.1"/>
</dbReference>
<dbReference type="OrthoDB" id="9784774at2"/>
<dbReference type="GO" id="GO:0009117">
    <property type="term" value="P:nucleotide metabolic process"/>
    <property type="evidence" value="ECO:0007669"/>
    <property type="project" value="TreeGrafter"/>
</dbReference>
<evidence type="ECO:0000256" key="2">
    <source>
        <dbReference type="PIRSR" id="PIRSR601310-3"/>
    </source>
</evidence>
<dbReference type="PROSITE" id="PS51084">
    <property type="entry name" value="HIT_2"/>
    <property type="match status" value="1"/>
</dbReference>
<evidence type="ECO:0000256" key="1">
    <source>
        <dbReference type="PIRSR" id="PIRSR601310-1"/>
    </source>
</evidence>
<organism evidence="5 6">
    <name type="scientific">Ruoffia tabacinasalis</name>
    <dbReference type="NCBI Taxonomy" id="87458"/>
    <lineage>
        <taxon>Bacteria</taxon>
        <taxon>Bacillati</taxon>
        <taxon>Bacillota</taxon>
        <taxon>Bacilli</taxon>
        <taxon>Lactobacillales</taxon>
        <taxon>Aerococcaceae</taxon>
        <taxon>Ruoffia</taxon>
    </lineage>
</organism>
<dbReference type="Pfam" id="PF01230">
    <property type="entry name" value="HIT"/>
    <property type="match status" value="1"/>
</dbReference>
<dbReference type="InterPro" id="IPR036265">
    <property type="entry name" value="HIT-like_sf"/>
</dbReference>
<dbReference type="PANTHER" id="PTHR46648">
    <property type="entry name" value="HIT FAMILY PROTEIN 1"/>
    <property type="match status" value="1"/>
</dbReference>
<dbReference type="EMBL" id="VBSP01000035">
    <property type="protein sequence ID" value="TLQ40186.1"/>
    <property type="molecule type" value="Genomic_DNA"/>
</dbReference>
<dbReference type="PANTHER" id="PTHR46648:SF1">
    <property type="entry name" value="ADENOSINE 5'-MONOPHOSPHORAMIDASE HNT1"/>
    <property type="match status" value="1"/>
</dbReference>
<dbReference type="Gene3D" id="3.30.428.10">
    <property type="entry name" value="HIT-like"/>
    <property type="match status" value="1"/>
</dbReference>
<evidence type="ECO:0000259" key="4">
    <source>
        <dbReference type="PROSITE" id="PS51084"/>
    </source>
</evidence>
<sequence>MKDCIFCKIIDGDIPSAKVYEDNEVFAFLDMSQVTPGHTLVVPKKHVENIFEYDEDVAVAIAKRLPKIANAIKEAFPEIKGMNIVNNNGELAYQSVFHTHWHLLPRYTEDDKFAIEFSNNQDSYTQEEFNERAALIASQIKEN</sequence>
<dbReference type="Proteomes" id="UP000306420">
    <property type="component" value="Unassembled WGS sequence"/>
</dbReference>
<feature type="short sequence motif" description="Histidine triad motif" evidence="2 3">
    <location>
        <begin position="98"/>
        <end position="102"/>
    </location>
</feature>
<dbReference type="AlphaFoldDB" id="A0A5R9DUQ6"/>
<dbReference type="InterPro" id="IPR001310">
    <property type="entry name" value="Histidine_triad_HIT"/>
</dbReference>
<dbReference type="InterPro" id="IPR011146">
    <property type="entry name" value="HIT-like"/>
</dbReference>
<proteinExistence type="predicted"/>
<dbReference type="FunFam" id="3.30.428.10:FF:000014">
    <property type="entry name" value="Putative histidine triad (HIT) protein"/>
    <property type="match status" value="1"/>
</dbReference>